<dbReference type="Pfam" id="PF13683">
    <property type="entry name" value="rve_3"/>
    <property type="match status" value="1"/>
</dbReference>
<comment type="caution">
    <text evidence="2">The sequence shown here is derived from an EMBL/GenBank/DDBJ whole genome shotgun (WGS) entry which is preliminary data.</text>
</comment>
<gene>
    <name evidence="2" type="ORF">GGR89_004463</name>
</gene>
<evidence type="ECO:0000313" key="3">
    <source>
        <dbReference type="Proteomes" id="UP000531251"/>
    </source>
</evidence>
<sequence length="298" mass="34843">MSPSRRREAIEQVRRVLPVSERRTCQVLGQHRSTQRHRPKDDADEQRLTADIVALAKDYGRYGYRRIHALLGHAGWQVSLSVVERIWRREGLKVPKRQPKRRRLWLGDGSCIRLRPQHRGHVWSYDFVEDQTHNGRKFRMLNIIDEFSRECLAMVPLRRFRSNDVIDILADLFIEHGPPEHIRSDNGPEFVANAVREWLGRLGVTTLYIEPGSPWENGYIESFNARLRDELLNGEIFYSLEEVRIVTGWWRDHYNRLRPHSSLGYRPPAPEAAKMPAWPIGSATLRLPPRLASQARIN</sequence>
<feature type="domain" description="Integrase catalytic" evidence="1">
    <location>
        <begin position="112"/>
        <end position="275"/>
    </location>
</feature>
<dbReference type="EMBL" id="JAATJB010000039">
    <property type="protein sequence ID" value="NJC00108.1"/>
    <property type="molecule type" value="Genomic_DNA"/>
</dbReference>
<dbReference type="Proteomes" id="UP000531251">
    <property type="component" value="Unassembled WGS sequence"/>
</dbReference>
<dbReference type="GO" id="GO:0015074">
    <property type="term" value="P:DNA integration"/>
    <property type="evidence" value="ECO:0007669"/>
    <property type="project" value="InterPro"/>
</dbReference>
<dbReference type="PROSITE" id="PS50994">
    <property type="entry name" value="INTEGRASE"/>
    <property type="match status" value="1"/>
</dbReference>
<proteinExistence type="predicted"/>
<organism evidence="2 3">
    <name type="scientific">Sphingomonas trueperi</name>
    <dbReference type="NCBI Taxonomy" id="53317"/>
    <lineage>
        <taxon>Bacteria</taxon>
        <taxon>Pseudomonadati</taxon>
        <taxon>Pseudomonadota</taxon>
        <taxon>Alphaproteobacteria</taxon>
        <taxon>Sphingomonadales</taxon>
        <taxon>Sphingomonadaceae</taxon>
        <taxon>Sphingomonas</taxon>
    </lineage>
</organism>
<reference evidence="2 3" key="1">
    <citation type="submission" date="2020-03" db="EMBL/GenBank/DDBJ databases">
        <title>Genomic Encyclopedia of Type Strains, Phase IV (KMG-IV): sequencing the most valuable type-strain genomes for metagenomic binning, comparative biology and taxonomic classification.</title>
        <authorList>
            <person name="Goeker M."/>
        </authorList>
    </citation>
    <scope>NUCLEOTIDE SEQUENCE [LARGE SCALE GENOMIC DNA]</scope>
    <source>
        <strain evidence="2 3">DSM 7225</strain>
    </source>
</reference>
<protein>
    <submittedName>
        <fullName evidence="2">Transposase InsO family protein</fullName>
    </submittedName>
</protein>
<dbReference type="Pfam" id="PF13276">
    <property type="entry name" value="HTH_21"/>
    <property type="match status" value="1"/>
</dbReference>
<dbReference type="InterPro" id="IPR012337">
    <property type="entry name" value="RNaseH-like_sf"/>
</dbReference>
<accession>A0A7X5Y446</accession>
<name>A0A7X5Y446_9SPHN</name>
<dbReference type="SUPFAM" id="SSF53098">
    <property type="entry name" value="Ribonuclease H-like"/>
    <property type="match status" value="1"/>
</dbReference>
<evidence type="ECO:0000259" key="1">
    <source>
        <dbReference type="PROSITE" id="PS50994"/>
    </source>
</evidence>
<dbReference type="InterPro" id="IPR048020">
    <property type="entry name" value="Transpos_IS3"/>
</dbReference>
<evidence type="ECO:0000313" key="2">
    <source>
        <dbReference type="EMBL" id="NJC00108.1"/>
    </source>
</evidence>
<dbReference type="InterPro" id="IPR036397">
    <property type="entry name" value="RNaseH_sf"/>
</dbReference>
<dbReference type="Gene3D" id="3.30.420.10">
    <property type="entry name" value="Ribonuclease H-like superfamily/Ribonuclease H"/>
    <property type="match status" value="1"/>
</dbReference>
<dbReference type="InterPro" id="IPR001584">
    <property type="entry name" value="Integrase_cat-core"/>
</dbReference>
<dbReference type="GO" id="GO:0003676">
    <property type="term" value="F:nucleic acid binding"/>
    <property type="evidence" value="ECO:0007669"/>
    <property type="project" value="InterPro"/>
</dbReference>
<dbReference type="PANTHER" id="PTHR47515:SF1">
    <property type="entry name" value="BLR2054 PROTEIN"/>
    <property type="match status" value="1"/>
</dbReference>
<dbReference type="NCBIfam" id="NF033516">
    <property type="entry name" value="transpos_IS3"/>
    <property type="match status" value="1"/>
</dbReference>
<keyword evidence="3" id="KW-1185">Reference proteome</keyword>
<dbReference type="PANTHER" id="PTHR47515">
    <property type="entry name" value="LOW CALCIUM RESPONSE LOCUS PROTEIN T"/>
    <property type="match status" value="1"/>
</dbReference>
<dbReference type="InterPro" id="IPR025948">
    <property type="entry name" value="HTH-like_dom"/>
</dbReference>
<dbReference type="AlphaFoldDB" id="A0A7X5Y446"/>